<evidence type="ECO:0008006" key="6">
    <source>
        <dbReference type="Google" id="ProtNLM"/>
    </source>
</evidence>
<reference evidence="4 5" key="1">
    <citation type="submission" date="2020-02" db="EMBL/GenBank/DDBJ databases">
        <authorList>
            <person name="Ma Q."/>
            <person name="Huang Y."/>
            <person name="Song X."/>
            <person name="Pei D."/>
        </authorList>
    </citation>
    <scope>NUCLEOTIDE SEQUENCE [LARGE SCALE GENOMIC DNA]</scope>
    <source>
        <strain evidence="4">Sxm20200214</strain>
        <tissue evidence="4">Leaf</tissue>
    </source>
</reference>
<feature type="region of interest" description="Disordered" evidence="1">
    <location>
        <begin position="249"/>
        <end position="271"/>
    </location>
</feature>
<gene>
    <name evidence="4" type="ORF">Bca52824_080434</name>
</gene>
<feature type="domain" description="Zinc knuckle CX2CX4HX4C" evidence="3">
    <location>
        <begin position="113"/>
        <end position="158"/>
    </location>
</feature>
<dbReference type="Pfam" id="PF14392">
    <property type="entry name" value="zf-CCHC_4"/>
    <property type="match status" value="1"/>
</dbReference>
<dbReference type="InterPro" id="IPR040256">
    <property type="entry name" value="At4g02000-like"/>
</dbReference>
<protein>
    <recommendedName>
        <fullName evidence="6">DUF4283 domain-containing protein</fullName>
    </recommendedName>
</protein>
<dbReference type="PANTHER" id="PTHR31286:SF162">
    <property type="entry name" value="DUF4283 DOMAIN-CONTAINING PROTEIN-RELATED"/>
    <property type="match status" value="1"/>
</dbReference>
<proteinExistence type="predicted"/>
<dbReference type="Pfam" id="PF14111">
    <property type="entry name" value="DUF4283"/>
    <property type="match status" value="1"/>
</dbReference>
<dbReference type="InterPro" id="IPR025558">
    <property type="entry name" value="DUF4283"/>
</dbReference>
<evidence type="ECO:0000313" key="5">
    <source>
        <dbReference type="Proteomes" id="UP000886595"/>
    </source>
</evidence>
<feature type="region of interest" description="Disordered" evidence="1">
    <location>
        <begin position="321"/>
        <end position="345"/>
    </location>
</feature>
<dbReference type="EMBL" id="JAAMPC010000016">
    <property type="protein sequence ID" value="KAG2250298.1"/>
    <property type="molecule type" value="Genomic_DNA"/>
</dbReference>
<accession>A0A8X7PGT9</accession>
<evidence type="ECO:0000313" key="4">
    <source>
        <dbReference type="EMBL" id="KAG2250298.1"/>
    </source>
</evidence>
<dbReference type="Proteomes" id="UP000886595">
    <property type="component" value="Unassembled WGS sequence"/>
</dbReference>
<feature type="compositionally biased region" description="Basic and acidic residues" evidence="1">
    <location>
        <begin position="321"/>
        <end position="332"/>
    </location>
</feature>
<comment type="caution">
    <text evidence="4">The sequence shown here is derived from an EMBL/GenBank/DDBJ whole genome shotgun (WGS) entry which is preliminary data.</text>
</comment>
<sequence>MWGLSGIISGRLVERRKFQFVFPSEELLQSVLNRGPWAFNDRMVVIKRWMPAMDDNDLMQIPFWVQIRGIPMEYLTEGVIRNIGDIMGEVMLVDFNPEANASVEYVRVQLNWNLAQPLRFHKNFQFSPGVNTLLKFRYERLRGFCETCGMIIHDSGECVPNGEDLQDDSEPDDEDNEGGGMDEGGAEPVLDGNDNMEHDINVADHSPPGSPQQGEMAAVEHDENLHEDIDQTEVDGEEKWRFDRSISLYGTSVETGETSRPKVEKRKRSKELVYTRKHGVSTDSGSKKMRAGVVIVDKFDVEDYGANSAADALNKIHRDYGEETDHEIDPTIDRGAVGPVPPKVP</sequence>
<feature type="domain" description="DUF4283" evidence="2">
    <location>
        <begin position="1"/>
        <end position="52"/>
    </location>
</feature>
<keyword evidence="5" id="KW-1185">Reference proteome</keyword>
<feature type="compositionally biased region" description="Acidic residues" evidence="1">
    <location>
        <begin position="164"/>
        <end position="177"/>
    </location>
</feature>
<dbReference type="InterPro" id="IPR025836">
    <property type="entry name" value="Zn_knuckle_CX2CX4HX4C"/>
</dbReference>
<evidence type="ECO:0000256" key="1">
    <source>
        <dbReference type="SAM" id="MobiDB-lite"/>
    </source>
</evidence>
<organism evidence="4 5">
    <name type="scientific">Brassica carinata</name>
    <name type="common">Ethiopian mustard</name>
    <name type="synonym">Abyssinian cabbage</name>
    <dbReference type="NCBI Taxonomy" id="52824"/>
    <lineage>
        <taxon>Eukaryota</taxon>
        <taxon>Viridiplantae</taxon>
        <taxon>Streptophyta</taxon>
        <taxon>Embryophyta</taxon>
        <taxon>Tracheophyta</taxon>
        <taxon>Spermatophyta</taxon>
        <taxon>Magnoliopsida</taxon>
        <taxon>eudicotyledons</taxon>
        <taxon>Gunneridae</taxon>
        <taxon>Pentapetalae</taxon>
        <taxon>rosids</taxon>
        <taxon>malvids</taxon>
        <taxon>Brassicales</taxon>
        <taxon>Brassicaceae</taxon>
        <taxon>Brassiceae</taxon>
        <taxon>Brassica</taxon>
    </lineage>
</organism>
<evidence type="ECO:0000259" key="3">
    <source>
        <dbReference type="Pfam" id="PF14392"/>
    </source>
</evidence>
<dbReference type="OrthoDB" id="1044792at2759"/>
<feature type="region of interest" description="Disordered" evidence="1">
    <location>
        <begin position="159"/>
        <end position="218"/>
    </location>
</feature>
<dbReference type="AlphaFoldDB" id="A0A8X7PGT9"/>
<dbReference type="PANTHER" id="PTHR31286">
    <property type="entry name" value="GLYCINE-RICH CELL WALL STRUCTURAL PROTEIN 1.8-LIKE"/>
    <property type="match status" value="1"/>
</dbReference>
<name>A0A8X7PGT9_BRACI</name>
<evidence type="ECO:0000259" key="2">
    <source>
        <dbReference type="Pfam" id="PF14111"/>
    </source>
</evidence>